<evidence type="ECO:0000313" key="1">
    <source>
        <dbReference type="EMBL" id="VDO47203.1"/>
    </source>
</evidence>
<reference evidence="3" key="1">
    <citation type="submission" date="2017-02" db="UniProtKB">
        <authorList>
            <consortium name="WormBaseParasite"/>
        </authorList>
    </citation>
    <scope>IDENTIFICATION</scope>
</reference>
<dbReference type="AlphaFoldDB" id="A0A0R3R7B7"/>
<dbReference type="Proteomes" id="UP000280834">
    <property type="component" value="Unassembled WGS sequence"/>
</dbReference>
<dbReference type="STRING" id="42155.A0A0R3R7B7"/>
<organism evidence="3">
    <name type="scientific">Brugia timori</name>
    <dbReference type="NCBI Taxonomy" id="42155"/>
    <lineage>
        <taxon>Eukaryota</taxon>
        <taxon>Metazoa</taxon>
        <taxon>Ecdysozoa</taxon>
        <taxon>Nematoda</taxon>
        <taxon>Chromadorea</taxon>
        <taxon>Rhabditida</taxon>
        <taxon>Spirurina</taxon>
        <taxon>Spiruromorpha</taxon>
        <taxon>Filarioidea</taxon>
        <taxon>Onchocercidae</taxon>
        <taxon>Brugia</taxon>
    </lineage>
</organism>
<accession>A0A0R3R7B7</accession>
<dbReference type="EMBL" id="UZAG01020589">
    <property type="protein sequence ID" value="VDO47203.1"/>
    <property type="molecule type" value="Genomic_DNA"/>
</dbReference>
<dbReference type="WBParaSite" id="BTMF_0001591501-mRNA-1">
    <property type="protein sequence ID" value="BTMF_0001591501-mRNA-1"/>
    <property type="gene ID" value="BTMF_0001591501"/>
</dbReference>
<keyword evidence="2" id="KW-1185">Reference proteome</keyword>
<gene>
    <name evidence="1" type="ORF">BTMF_LOCUS13903</name>
</gene>
<proteinExistence type="predicted"/>
<sequence length="59" mass="6483">MPFNQDGNSSLYNAVVSRLPRVWSVNSCQFPNAISEPIDISHIEEALDVPPCTPCTPPQ</sequence>
<name>A0A0R3R7B7_9BILA</name>
<evidence type="ECO:0000313" key="2">
    <source>
        <dbReference type="Proteomes" id="UP000280834"/>
    </source>
</evidence>
<reference evidence="1 2" key="2">
    <citation type="submission" date="2018-11" db="EMBL/GenBank/DDBJ databases">
        <authorList>
            <consortium name="Pathogen Informatics"/>
        </authorList>
    </citation>
    <scope>NUCLEOTIDE SEQUENCE [LARGE SCALE GENOMIC DNA]</scope>
</reference>
<evidence type="ECO:0000313" key="3">
    <source>
        <dbReference type="WBParaSite" id="BTMF_0001591501-mRNA-1"/>
    </source>
</evidence>
<protein>
    <submittedName>
        <fullName evidence="1 3">Uncharacterized protein</fullName>
    </submittedName>
</protein>